<comment type="caution">
    <text evidence="2">The sequence shown here is derived from an EMBL/GenBank/DDBJ whole genome shotgun (WGS) entry which is preliminary data.</text>
</comment>
<keyword evidence="1" id="KW-1133">Transmembrane helix</keyword>
<evidence type="ECO:0000313" key="2">
    <source>
        <dbReference type="EMBL" id="MDZ5470976.1"/>
    </source>
</evidence>
<proteinExistence type="predicted"/>
<name>A0ABU5IV00_9BACI</name>
<keyword evidence="2" id="KW-0614">Plasmid</keyword>
<organism evidence="2 3">
    <name type="scientific">Robertmurraya mangrovi</name>
    <dbReference type="NCBI Taxonomy" id="3098077"/>
    <lineage>
        <taxon>Bacteria</taxon>
        <taxon>Bacillati</taxon>
        <taxon>Bacillota</taxon>
        <taxon>Bacilli</taxon>
        <taxon>Bacillales</taxon>
        <taxon>Bacillaceae</taxon>
        <taxon>Robertmurraya</taxon>
    </lineage>
</organism>
<protein>
    <submittedName>
        <fullName evidence="2">DUF1189 domain-containing protein</fullName>
    </submittedName>
</protein>
<evidence type="ECO:0000256" key="1">
    <source>
        <dbReference type="SAM" id="Phobius"/>
    </source>
</evidence>
<gene>
    <name evidence="2" type="ORF">SM124_04335</name>
</gene>
<dbReference type="Proteomes" id="UP001290455">
    <property type="component" value="Unassembled WGS sequence"/>
</dbReference>
<reference evidence="2 3" key="1">
    <citation type="submission" date="2023-11" db="EMBL/GenBank/DDBJ databases">
        <title>Bacillus jintuensis, isolated from a mudflat on the Beibu Gulf coast.</title>
        <authorList>
            <person name="Li M."/>
        </authorList>
    </citation>
    <scope>NUCLEOTIDE SEQUENCE [LARGE SCALE GENOMIC DNA]</scope>
    <source>
        <strain evidence="2 3">31A1R</strain>
        <plasmid evidence="2">unnamed</plasmid>
    </source>
</reference>
<feature type="transmembrane region" description="Helical" evidence="1">
    <location>
        <begin position="177"/>
        <end position="194"/>
    </location>
</feature>
<dbReference type="EMBL" id="JAXOFX010000002">
    <property type="protein sequence ID" value="MDZ5470976.1"/>
    <property type="molecule type" value="Genomic_DNA"/>
</dbReference>
<feature type="transmembrane region" description="Helical" evidence="1">
    <location>
        <begin position="29"/>
        <end position="49"/>
    </location>
</feature>
<sequence>MNIFKQFTKSLYSPKDIALFRFQGIGKTILYVFLLTLLSVIPTVTYFSMTMVNGLEAAQSTINDEIPSFVIENGSLSSEQTEPVEIHENDFSIIFDSTGKIQQDDLKTVDNGIALLQKDFIVVTGGTLDAYSYSMFTDLVITKDDFIKFLDTLDSLLAIIIPIFIIVIYIFSSGIKFIEVSILAAIGLVLRSMTQRNLQYRQLWRMAAYSVTLPTIFFTIMEAIQTGVPNGFLLNWFVSILVLFLAIREIPKPKNK</sequence>
<dbReference type="Pfam" id="PF06691">
    <property type="entry name" value="DUF1189"/>
    <property type="match status" value="1"/>
</dbReference>
<dbReference type="RefSeq" id="WP_322445057.1">
    <property type="nucleotide sequence ID" value="NZ_JAXOFX010000002.1"/>
</dbReference>
<keyword evidence="3" id="KW-1185">Reference proteome</keyword>
<evidence type="ECO:0000313" key="3">
    <source>
        <dbReference type="Proteomes" id="UP001290455"/>
    </source>
</evidence>
<accession>A0ABU5IV00</accession>
<dbReference type="InterPro" id="IPR009574">
    <property type="entry name" value="DUF1189"/>
</dbReference>
<feature type="transmembrane region" description="Helical" evidence="1">
    <location>
        <begin position="206"/>
        <end position="224"/>
    </location>
</feature>
<keyword evidence="1" id="KW-0472">Membrane</keyword>
<feature type="transmembrane region" description="Helical" evidence="1">
    <location>
        <begin position="230"/>
        <end position="247"/>
    </location>
</feature>
<keyword evidence="1" id="KW-0812">Transmembrane</keyword>
<geneLocation type="plasmid" evidence="2">
    <name>unnamed</name>
</geneLocation>